<dbReference type="NCBIfam" id="TIGR00494">
    <property type="entry name" value="crcB"/>
    <property type="match status" value="1"/>
</dbReference>
<keyword evidence="14" id="KW-1185">Reference proteome</keyword>
<feature type="binding site" evidence="12">
    <location>
        <position position="85"/>
    </location>
    <ligand>
        <name>Na(+)</name>
        <dbReference type="ChEBI" id="CHEBI:29101"/>
        <note>structural</note>
    </ligand>
</feature>
<gene>
    <name evidence="12" type="primary">fluC</name>
    <name evidence="12" type="synonym">crcB</name>
    <name evidence="13" type="ORF">NJ75_00812</name>
</gene>
<feature type="binding site" evidence="12">
    <location>
        <position position="82"/>
    </location>
    <ligand>
        <name>Na(+)</name>
        <dbReference type="ChEBI" id="CHEBI:29101"/>
        <note>structural</note>
    </ligand>
</feature>
<keyword evidence="12" id="KW-0479">Metal-binding</keyword>
<dbReference type="AlphaFoldDB" id="A0A0B9ADN9"/>
<sequence length="132" mass="13482">MNSPNTLTATALVALGGGIGAMLRYHAGRAVTAFSGPNTVFPWGTFLINVSGSLLMGLLAGWLARQDGSESLRLLLGVGVLGGFTTFSAFSLETAMLMQRGLYGMAGFYALGSLLGGVAGLFLGLSMMRGAA</sequence>
<comment type="similarity">
    <text evidence="10 12">Belongs to the fluoride channel Fluc/FEX (TC 1.A.43) family.</text>
</comment>
<comment type="catalytic activity">
    <reaction evidence="11">
        <text>fluoride(in) = fluoride(out)</text>
        <dbReference type="Rhea" id="RHEA:76159"/>
        <dbReference type="ChEBI" id="CHEBI:17051"/>
    </reaction>
    <physiologicalReaction direction="left-to-right" evidence="11">
        <dbReference type="Rhea" id="RHEA:76160"/>
    </physiologicalReaction>
</comment>
<keyword evidence="4 12" id="KW-0812">Transmembrane</keyword>
<feature type="transmembrane region" description="Helical" evidence="12">
    <location>
        <begin position="43"/>
        <end position="64"/>
    </location>
</feature>
<dbReference type="STRING" id="48936.NJ75_00812"/>
<dbReference type="RefSeq" id="WP_174544564.1">
    <property type="nucleotide sequence ID" value="NZ_JBNNWK010000011.1"/>
</dbReference>
<keyword evidence="3" id="KW-0997">Cell inner membrane</keyword>
<protein>
    <recommendedName>
        <fullName evidence="12">Fluoride-specific ion channel FluC</fullName>
    </recommendedName>
</protein>
<dbReference type="GO" id="GO:0140114">
    <property type="term" value="P:cellular detoxification of fluoride"/>
    <property type="evidence" value="ECO:0007669"/>
    <property type="project" value="UniProtKB-UniRule"/>
</dbReference>
<keyword evidence="8 12" id="KW-0472">Membrane</keyword>
<evidence type="ECO:0000256" key="9">
    <source>
        <dbReference type="ARBA" id="ARBA00023303"/>
    </source>
</evidence>
<keyword evidence="6 12" id="KW-0915">Sodium</keyword>
<keyword evidence="12" id="KW-0813">Transport</keyword>
<dbReference type="PANTHER" id="PTHR28259">
    <property type="entry name" value="FLUORIDE EXPORT PROTEIN 1-RELATED"/>
    <property type="match status" value="1"/>
</dbReference>
<keyword evidence="9 12" id="KW-0407">Ion channel</keyword>
<reference evidence="13 14" key="1">
    <citation type="submission" date="2014-10" db="EMBL/GenBank/DDBJ databases">
        <title>Draft genome sequence of Novosphingobium subterraneum DSM 12447.</title>
        <authorList>
            <person name="Gan H.M."/>
            <person name="Gan H.Y."/>
            <person name="Savka M.A."/>
        </authorList>
    </citation>
    <scope>NUCLEOTIDE SEQUENCE [LARGE SCALE GENOMIC DNA]</scope>
    <source>
        <strain evidence="13 14">DSM 12447</strain>
    </source>
</reference>
<evidence type="ECO:0000313" key="14">
    <source>
        <dbReference type="Proteomes" id="UP000031338"/>
    </source>
</evidence>
<evidence type="ECO:0000256" key="10">
    <source>
        <dbReference type="ARBA" id="ARBA00035120"/>
    </source>
</evidence>
<dbReference type="GO" id="GO:0005886">
    <property type="term" value="C:plasma membrane"/>
    <property type="evidence" value="ECO:0007669"/>
    <property type="project" value="UniProtKB-SubCell"/>
</dbReference>
<dbReference type="InterPro" id="IPR003691">
    <property type="entry name" value="FluC"/>
</dbReference>
<evidence type="ECO:0000256" key="7">
    <source>
        <dbReference type="ARBA" id="ARBA00023065"/>
    </source>
</evidence>
<comment type="subcellular location">
    <subcellularLocation>
        <location evidence="1 12">Cell membrane</location>
        <topology evidence="1 12">Multi-pass membrane protein</topology>
    </subcellularLocation>
</comment>
<feature type="transmembrane region" description="Helical" evidence="12">
    <location>
        <begin position="102"/>
        <end position="125"/>
    </location>
</feature>
<feature type="transmembrane region" description="Helical" evidence="12">
    <location>
        <begin position="71"/>
        <end position="90"/>
    </location>
</feature>
<evidence type="ECO:0000256" key="2">
    <source>
        <dbReference type="ARBA" id="ARBA00022475"/>
    </source>
</evidence>
<evidence type="ECO:0000256" key="12">
    <source>
        <dbReference type="HAMAP-Rule" id="MF_00454"/>
    </source>
</evidence>
<dbReference type="Pfam" id="PF02537">
    <property type="entry name" value="CRCB"/>
    <property type="match status" value="1"/>
</dbReference>
<evidence type="ECO:0000256" key="11">
    <source>
        <dbReference type="ARBA" id="ARBA00035585"/>
    </source>
</evidence>
<evidence type="ECO:0000256" key="6">
    <source>
        <dbReference type="ARBA" id="ARBA00023053"/>
    </source>
</evidence>
<proteinExistence type="inferred from homology"/>
<evidence type="ECO:0000256" key="3">
    <source>
        <dbReference type="ARBA" id="ARBA00022519"/>
    </source>
</evidence>
<comment type="function">
    <text evidence="12">Fluoride-specific ion channel. Important for reducing fluoride concentration in the cell, thus reducing its toxicity.</text>
</comment>
<organism evidence="13 14">
    <name type="scientific">Novosphingobium subterraneum</name>
    <dbReference type="NCBI Taxonomy" id="48936"/>
    <lineage>
        <taxon>Bacteria</taxon>
        <taxon>Pseudomonadati</taxon>
        <taxon>Pseudomonadota</taxon>
        <taxon>Alphaproteobacteria</taxon>
        <taxon>Sphingomonadales</taxon>
        <taxon>Sphingomonadaceae</taxon>
        <taxon>Novosphingobium</taxon>
    </lineage>
</organism>
<evidence type="ECO:0000256" key="8">
    <source>
        <dbReference type="ARBA" id="ARBA00023136"/>
    </source>
</evidence>
<keyword evidence="5 12" id="KW-1133">Transmembrane helix</keyword>
<evidence type="ECO:0000256" key="5">
    <source>
        <dbReference type="ARBA" id="ARBA00022989"/>
    </source>
</evidence>
<evidence type="ECO:0000313" key="13">
    <source>
        <dbReference type="EMBL" id="KHS48730.1"/>
    </source>
</evidence>
<accession>A0A0B9ADN9</accession>
<dbReference type="PATRIC" id="fig|48936.3.peg.822"/>
<dbReference type="EMBL" id="JRVC01000003">
    <property type="protein sequence ID" value="KHS48730.1"/>
    <property type="molecule type" value="Genomic_DNA"/>
</dbReference>
<evidence type="ECO:0000256" key="4">
    <source>
        <dbReference type="ARBA" id="ARBA00022692"/>
    </source>
</evidence>
<name>A0A0B9ADN9_9SPHN</name>
<evidence type="ECO:0000256" key="1">
    <source>
        <dbReference type="ARBA" id="ARBA00004651"/>
    </source>
</evidence>
<dbReference type="GO" id="GO:0046872">
    <property type="term" value="F:metal ion binding"/>
    <property type="evidence" value="ECO:0007669"/>
    <property type="project" value="UniProtKB-KW"/>
</dbReference>
<keyword evidence="7 12" id="KW-0406">Ion transport</keyword>
<comment type="activity regulation">
    <text evidence="12">Na(+) is not transported, but it plays an essential structural role and its presence is essential for fluoride channel function.</text>
</comment>
<comment type="caution">
    <text evidence="13">The sequence shown here is derived from an EMBL/GenBank/DDBJ whole genome shotgun (WGS) entry which is preliminary data.</text>
</comment>
<dbReference type="HAMAP" id="MF_00454">
    <property type="entry name" value="FluC"/>
    <property type="match status" value="1"/>
</dbReference>
<dbReference type="Proteomes" id="UP000031338">
    <property type="component" value="Unassembled WGS sequence"/>
</dbReference>
<dbReference type="GO" id="GO:0062054">
    <property type="term" value="F:fluoride channel activity"/>
    <property type="evidence" value="ECO:0007669"/>
    <property type="project" value="UniProtKB-UniRule"/>
</dbReference>
<dbReference type="PANTHER" id="PTHR28259:SF1">
    <property type="entry name" value="FLUORIDE EXPORT PROTEIN 1-RELATED"/>
    <property type="match status" value="1"/>
</dbReference>
<keyword evidence="2 12" id="KW-1003">Cell membrane</keyword>